<dbReference type="Pfam" id="PF00654">
    <property type="entry name" value="Voltage_CLC"/>
    <property type="match status" value="1"/>
</dbReference>
<dbReference type="PRINTS" id="PR00762">
    <property type="entry name" value="CLCHANNEL"/>
</dbReference>
<dbReference type="SUPFAM" id="SSF81340">
    <property type="entry name" value="Clc chloride channel"/>
    <property type="match status" value="1"/>
</dbReference>
<keyword evidence="6 7" id="KW-0472">Membrane</keyword>
<accession>A0A7I8VQR7</accession>
<comment type="subcellular location">
    <subcellularLocation>
        <location evidence="1">Membrane</location>
        <topology evidence="1">Multi-pass membrane protein</topology>
    </subcellularLocation>
</comment>
<dbReference type="OrthoDB" id="428525at2759"/>
<dbReference type="InterPro" id="IPR051280">
    <property type="entry name" value="Cl-channel/antiporter"/>
</dbReference>
<proteinExistence type="predicted"/>
<dbReference type="GO" id="GO:0015108">
    <property type="term" value="F:chloride transmembrane transporter activity"/>
    <property type="evidence" value="ECO:0007669"/>
    <property type="project" value="InterPro"/>
</dbReference>
<evidence type="ECO:0000313" key="9">
    <source>
        <dbReference type="Proteomes" id="UP000549394"/>
    </source>
</evidence>
<reference evidence="8 9" key="1">
    <citation type="submission" date="2020-08" db="EMBL/GenBank/DDBJ databases">
        <authorList>
            <person name="Hejnol A."/>
        </authorList>
    </citation>
    <scope>NUCLEOTIDE SEQUENCE [LARGE SCALE GENOMIC DNA]</scope>
</reference>
<feature type="transmembrane region" description="Helical" evidence="7">
    <location>
        <begin position="92"/>
        <end position="113"/>
    </location>
</feature>
<feature type="transmembrane region" description="Helical" evidence="7">
    <location>
        <begin position="471"/>
        <end position="491"/>
    </location>
</feature>
<name>A0A7I8VQR7_9ANNE</name>
<evidence type="ECO:0000256" key="1">
    <source>
        <dbReference type="ARBA" id="ARBA00004141"/>
    </source>
</evidence>
<evidence type="ECO:0000256" key="4">
    <source>
        <dbReference type="ARBA" id="ARBA00022989"/>
    </source>
</evidence>
<dbReference type="SUPFAM" id="SSF54631">
    <property type="entry name" value="CBS-domain pair"/>
    <property type="match status" value="1"/>
</dbReference>
<comment type="caution">
    <text evidence="8">The sequence shown here is derived from an EMBL/GenBank/DDBJ whole genome shotgun (WGS) entry which is preliminary data.</text>
</comment>
<keyword evidence="3" id="KW-0677">Repeat</keyword>
<dbReference type="EMBL" id="CAJFCJ010000007">
    <property type="protein sequence ID" value="CAD5117652.1"/>
    <property type="molecule type" value="Genomic_DNA"/>
</dbReference>
<feature type="transmembrane region" description="Helical" evidence="7">
    <location>
        <begin position="335"/>
        <end position="357"/>
    </location>
</feature>
<organism evidence="8 9">
    <name type="scientific">Dimorphilus gyrociliatus</name>
    <dbReference type="NCBI Taxonomy" id="2664684"/>
    <lineage>
        <taxon>Eukaryota</taxon>
        <taxon>Metazoa</taxon>
        <taxon>Spiralia</taxon>
        <taxon>Lophotrochozoa</taxon>
        <taxon>Annelida</taxon>
        <taxon>Polychaeta</taxon>
        <taxon>Polychaeta incertae sedis</taxon>
        <taxon>Dinophilidae</taxon>
        <taxon>Dimorphilus</taxon>
    </lineage>
</organism>
<gene>
    <name evidence="8" type="ORF">DGYR_LOCUS6157</name>
</gene>
<keyword evidence="9" id="KW-1185">Reference proteome</keyword>
<evidence type="ECO:0000256" key="5">
    <source>
        <dbReference type="ARBA" id="ARBA00023122"/>
    </source>
</evidence>
<protein>
    <submittedName>
        <fullName evidence="8">DgyrCDS6405</fullName>
    </submittedName>
</protein>
<dbReference type="PANTHER" id="PTHR11689">
    <property type="entry name" value="CHLORIDE CHANNEL PROTEIN CLC FAMILY MEMBER"/>
    <property type="match status" value="1"/>
</dbReference>
<dbReference type="InterPro" id="IPR014743">
    <property type="entry name" value="Cl-channel_core"/>
</dbReference>
<evidence type="ECO:0000256" key="6">
    <source>
        <dbReference type="ARBA" id="ARBA00023136"/>
    </source>
</evidence>
<feature type="transmembrane region" description="Helical" evidence="7">
    <location>
        <begin position="377"/>
        <end position="403"/>
    </location>
</feature>
<evidence type="ECO:0000256" key="3">
    <source>
        <dbReference type="ARBA" id="ARBA00022737"/>
    </source>
</evidence>
<feature type="transmembrane region" description="Helical" evidence="7">
    <location>
        <begin position="534"/>
        <end position="559"/>
    </location>
</feature>
<dbReference type="InterPro" id="IPR046342">
    <property type="entry name" value="CBS_dom_sf"/>
</dbReference>
<evidence type="ECO:0000313" key="8">
    <source>
        <dbReference type="EMBL" id="CAD5117652.1"/>
    </source>
</evidence>
<keyword evidence="5" id="KW-0129">CBS domain</keyword>
<dbReference type="Gene3D" id="1.10.3080.10">
    <property type="entry name" value="Clc chloride channel"/>
    <property type="match status" value="1"/>
</dbReference>
<dbReference type="Proteomes" id="UP000549394">
    <property type="component" value="Unassembled WGS sequence"/>
</dbReference>
<dbReference type="InterPro" id="IPR001807">
    <property type="entry name" value="ClC"/>
</dbReference>
<keyword evidence="4 7" id="KW-1133">Transmembrane helix</keyword>
<dbReference type="PANTHER" id="PTHR11689:SF89">
    <property type="entry name" value="CHLORIDE CHANNEL PROTEIN"/>
    <property type="match status" value="1"/>
</dbReference>
<evidence type="ECO:0000256" key="2">
    <source>
        <dbReference type="ARBA" id="ARBA00022692"/>
    </source>
</evidence>
<dbReference type="AlphaFoldDB" id="A0A7I8VQR7"/>
<feature type="transmembrane region" description="Helical" evidence="7">
    <location>
        <begin position="133"/>
        <end position="157"/>
    </location>
</feature>
<sequence>MGILNSTPKHDTSGLEWFDESALLNQENSKGCCRGFFDKGREIESVNTSHSYTPQEKQKLASFDSFDYLPPDNSVYRSWAQSYFKKYEIDRWLISALIGICVGICGFFLHQLIDVLSYIKWHTAGKYIQEGNFGLAYLTLFGIGALLVLLSSSLILWRPSAAGSGMPELIGFLNGTQLRHIFNLRTGIVKFLSCCFAVASGLPVGPEGPMIHLGALIGAGISQMKTRTLRLNLPFFKRFRNSEDKRNFISAGAAAGVATAFRAPIGGLLFSLEEVSSFWSMSLMWQIFFCSMLATFTTDLLDSAFKRFNYVGSFGQFKSRDDILFEVSTKVSMNVIAFLPAILLGCICGILGAFFTFVNLKIRRLRICIRNNLKPRLIQILFDVVEPLFILLIITTASTFIPLRIPCTKIDCKEGYASFCGNESTRDESAKNAMSVCHNQTNSYSDISTILWGPGEDNIKRLFTRRSAEEISGTSLLLWLPLYFFFATWTAGSSVSSGLVVPMLFIGGLLGRLTGIVLGLIVGNSHTDWVDAGAWSLIGAAAFFAGVSRLTVSLTVIMLEITNDVTMLLPIMFAVITARSTGNLLTHSLYHAILELKCIPFLDEDPPSSRLVEPRIEEIMSKPAICICKGDNVLSWMKILRETNHGVFPVIETSNNDDVALLDDDSNISYEEVR</sequence>
<dbReference type="GO" id="GO:0016020">
    <property type="term" value="C:membrane"/>
    <property type="evidence" value="ECO:0007669"/>
    <property type="project" value="UniProtKB-SubCell"/>
</dbReference>
<evidence type="ECO:0000256" key="7">
    <source>
        <dbReference type="SAM" id="Phobius"/>
    </source>
</evidence>
<keyword evidence="2 7" id="KW-0812">Transmembrane</keyword>
<feature type="transmembrane region" description="Helical" evidence="7">
    <location>
        <begin position="247"/>
        <end position="271"/>
    </location>
</feature>
<feature type="transmembrane region" description="Helical" evidence="7">
    <location>
        <begin position="503"/>
        <end position="522"/>
    </location>
</feature>